<keyword evidence="1" id="KW-0812">Transmembrane</keyword>
<evidence type="ECO:0000256" key="1">
    <source>
        <dbReference type="SAM" id="Phobius"/>
    </source>
</evidence>
<gene>
    <name evidence="2" type="ORF">S01H1_36486</name>
</gene>
<name>X0UH22_9ZZZZ</name>
<keyword evidence="1" id="KW-0472">Membrane</keyword>
<evidence type="ECO:0008006" key="3">
    <source>
        <dbReference type="Google" id="ProtNLM"/>
    </source>
</evidence>
<organism evidence="2">
    <name type="scientific">marine sediment metagenome</name>
    <dbReference type="NCBI Taxonomy" id="412755"/>
    <lineage>
        <taxon>unclassified sequences</taxon>
        <taxon>metagenomes</taxon>
        <taxon>ecological metagenomes</taxon>
    </lineage>
</organism>
<protein>
    <recommendedName>
        <fullName evidence="3">Phage portal protein</fullName>
    </recommendedName>
</protein>
<feature type="non-terminal residue" evidence="2">
    <location>
        <position position="80"/>
    </location>
</feature>
<evidence type="ECO:0000313" key="2">
    <source>
        <dbReference type="EMBL" id="GAG04890.1"/>
    </source>
</evidence>
<feature type="transmembrane region" description="Helical" evidence="1">
    <location>
        <begin position="50"/>
        <end position="70"/>
    </location>
</feature>
<reference evidence="2" key="1">
    <citation type="journal article" date="2014" name="Front. Microbiol.">
        <title>High frequency of phylogenetically diverse reductive dehalogenase-homologous genes in deep subseafloor sedimentary metagenomes.</title>
        <authorList>
            <person name="Kawai M."/>
            <person name="Futagami T."/>
            <person name="Toyoda A."/>
            <person name="Takaki Y."/>
            <person name="Nishi S."/>
            <person name="Hori S."/>
            <person name="Arai W."/>
            <person name="Tsubouchi T."/>
            <person name="Morono Y."/>
            <person name="Uchiyama I."/>
            <person name="Ito T."/>
            <person name="Fujiyama A."/>
            <person name="Inagaki F."/>
            <person name="Takami H."/>
        </authorList>
    </citation>
    <scope>NUCLEOTIDE SEQUENCE</scope>
    <source>
        <strain evidence="2">Expedition CK06-06</strain>
    </source>
</reference>
<comment type="caution">
    <text evidence="2">The sequence shown here is derived from an EMBL/GenBank/DDBJ whole genome shotgun (WGS) entry which is preliminary data.</text>
</comment>
<sequence>MGFLTQHLAEKRAIPSFYSIGGDPWSFIDFPQKTKSGAAVSETSSLGVTAVWACIKVLANTMASLPLITYKRLDKKGKER</sequence>
<proteinExistence type="predicted"/>
<dbReference type="AlphaFoldDB" id="X0UH22"/>
<dbReference type="EMBL" id="BARS01022865">
    <property type="protein sequence ID" value="GAG04890.1"/>
    <property type="molecule type" value="Genomic_DNA"/>
</dbReference>
<keyword evidence="1" id="KW-1133">Transmembrane helix</keyword>
<accession>X0UH22</accession>